<dbReference type="SUPFAM" id="SSF48403">
    <property type="entry name" value="Ankyrin repeat"/>
    <property type="match status" value="1"/>
</dbReference>
<evidence type="ECO:0000256" key="3">
    <source>
        <dbReference type="ARBA" id="ARBA00022475"/>
    </source>
</evidence>
<feature type="transmembrane region" description="Helical" evidence="14">
    <location>
        <begin position="674"/>
        <end position="697"/>
    </location>
</feature>
<comment type="subcellular location">
    <subcellularLocation>
        <location evidence="1">Cell membrane</location>
        <topology evidence="1">Multi-pass membrane protein</topology>
    </subcellularLocation>
</comment>
<evidence type="ECO:0000256" key="12">
    <source>
        <dbReference type="PROSITE-ProRule" id="PRU00023"/>
    </source>
</evidence>
<keyword evidence="12" id="KW-0040">ANK repeat</keyword>
<evidence type="ECO:0000259" key="15">
    <source>
        <dbReference type="Pfam" id="PF00520"/>
    </source>
</evidence>
<evidence type="ECO:0000256" key="1">
    <source>
        <dbReference type="ARBA" id="ARBA00004651"/>
    </source>
</evidence>
<feature type="compositionally biased region" description="Polar residues" evidence="13">
    <location>
        <begin position="925"/>
        <end position="939"/>
    </location>
</feature>
<protein>
    <recommendedName>
        <fullName evidence="15">Ion transport domain-containing protein</fullName>
    </recommendedName>
</protein>
<evidence type="ECO:0000256" key="7">
    <source>
        <dbReference type="ARBA" id="ARBA00022837"/>
    </source>
</evidence>
<keyword evidence="10 14" id="KW-0472">Membrane</keyword>
<dbReference type="GO" id="GO:0098703">
    <property type="term" value="P:calcium ion import across plasma membrane"/>
    <property type="evidence" value="ECO:0007669"/>
    <property type="project" value="TreeGrafter"/>
</dbReference>
<feature type="transmembrane region" description="Helical" evidence="14">
    <location>
        <begin position="528"/>
        <end position="550"/>
    </location>
</feature>
<evidence type="ECO:0000313" key="17">
    <source>
        <dbReference type="Proteomes" id="UP001212841"/>
    </source>
</evidence>
<dbReference type="EMBL" id="JADGJD010000986">
    <property type="protein sequence ID" value="KAJ3047307.1"/>
    <property type="molecule type" value="Genomic_DNA"/>
</dbReference>
<keyword evidence="9" id="KW-0406">Ion transport</keyword>
<keyword evidence="2" id="KW-0813">Transport</keyword>
<organism evidence="16 17">
    <name type="scientific">Rhizophlyctis rosea</name>
    <dbReference type="NCBI Taxonomy" id="64517"/>
    <lineage>
        <taxon>Eukaryota</taxon>
        <taxon>Fungi</taxon>
        <taxon>Fungi incertae sedis</taxon>
        <taxon>Chytridiomycota</taxon>
        <taxon>Chytridiomycota incertae sedis</taxon>
        <taxon>Chytridiomycetes</taxon>
        <taxon>Rhizophlyctidales</taxon>
        <taxon>Rhizophlyctidaceae</taxon>
        <taxon>Rhizophlyctis</taxon>
    </lineage>
</organism>
<feature type="transmembrane region" description="Helical" evidence="14">
    <location>
        <begin position="645"/>
        <end position="662"/>
    </location>
</feature>
<evidence type="ECO:0000256" key="10">
    <source>
        <dbReference type="ARBA" id="ARBA00023136"/>
    </source>
</evidence>
<dbReference type="GO" id="GO:0005886">
    <property type="term" value="C:plasma membrane"/>
    <property type="evidence" value="ECO:0007669"/>
    <property type="project" value="UniProtKB-SubCell"/>
</dbReference>
<evidence type="ECO:0000256" key="8">
    <source>
        <dbReference type="ARBA" id="ARBA00022989"/>
    </source>
</evidence>
<dbReference type="Proteomes" id="UP001212841">
    <property type="component" value="Unassembled WGS sequence"/>
</dbReference>
<keyword evidence="6" id="KW-0677">Repeat</keyword>
<evidence type="ECO:0000256" key="6">
    <source>
        <dbReference type="ARBA" id="ARBA00022737"/>
    </source>
</evidence>
<dbReference type="InterPro" id="IPR005821">
    <property type="entry name" value="Ion_trans_dom"/>
</dbReference>
<dbReference type="SMART" id="SM00248">
    <property type="entry name" value="ANK"/>
    <property type="match status" value="5"/>
</dbReference>
<feature type="domain" description="Ion transport" evidence="15">
    <location>
        <begin position="595"/>
        <end position="809"/>
    </location>
</feature>
<keyword evidence="3" id="KW-1003">Cell membrane</keyword>
<evidence type="ECO:0000256" key="13">
    <source>
        <dbReference type="SAM" id="MobiDB-lite"/>
    </source>
</evidence>
<keyword evidence="4" id="KW-0109">Calcium transport</keyword>
<sequence>MIRTNNVDAVPAPSRQGQGEENEQRDGRGIKIGRPIVRPKANLPAAHPKPAKRDLHKRNSPGGDASHGSQSRNPIVDFLTDVSAPFLTLFGGNKLMEDEIKKELDKHMEAELKRKLEKEVGIAEHEETRDLNATGAGADEIRGLIHKLTRRQVDERHKHVHEGRESEMTILHVACQLMNSEDIEKREAMLALIEYLITKHGRLIDLPIITRNVEKPQLPPQTTGFAVHIAVNKRDLRLLKLLVECGADIDNVRAAGQHGETVLALAACVGDEEILKYLIEEASADPYARDSHGSCVLHILAERGYYDTSNWEEMLKREEEDKGSGHIKPSDAELGGAFKYLLEKMIQEKGPSPLEELNANKHTPLLAAVQKRRRHMVHALLEYSAERPALSFGRATQLRYSLTTIDGPSTQAHYMWLKQFRIRTHLQNWLQAEFRMEQKKRPELQYEQFLKDIGAKYGNKVNTWELDGGLDRRDPREKQRYYANQMRMVDDTALELAVKNEDMNLLSSEPVFQKLLEAKWNKYAKRLYLLWVAGAMAYVVLITAIIILIPKSPPPDDIARLDYFSEEAGTNGRWRFVLEFIFLLVNVKRLGHLLYNPFSKKRKAREKWTWWTVLAAFGIRRVINVLLTAAVLATRFTNEFGMENIFLGISAIFAWLSLLHYTRGSRGVGPLVMIFYRVVLSDLSRFVLLWCTLYFGFCEAMYLQMQPAGKEEWARGQSLIDEDQSEFTLTNLNSTTTIAEPFKAGLADWRSPLGALFWVIRWNLNESELDDLEEALDTTMAKIYWVAFSLITIILLLNVLIAMLNNTYNFTVIPKQIIAEQERRWHLERAKIILSIDDRQGKFAKPVGTKKEKNQYYLDIAKSDLQKPSATDSKLDSLVGSTEGTDGGDGSGVQPVGNIEPAQTGPGRLRKGVQRLINVGRATNKARTTPTTPDNDAGI</sequence>
<evidence type="ECO:0000313" key="16">
    <source>
        <dbReference type="EMBL" id="KAJ3047307.1"/>
    </source>
</evidence>
<dbReference type="Gene3D" id="1.25.40.20">
    <property type="entry name" value="Ankyrin repeat-containing domain"/>
    <property type="match status" value="1"/>
</dbReference>
<dbReference type="InterPro" id="IPR002110">
    <property type="entry name" value="Ankyrin_rpt"/>
</dbReference>
<keyword evidence="7" id="KW-0106">Calcium</keyword>
<gene>
    <name evidence="16" type="ORF">HK097_011649</name>
</gene>
<evidence type="ECO:0000256" key="14">
    <source>
        <dbReference type="SAM" id="Phobius"/>
    </source>
</evidence>
<feature type="transmembrane region" description="Helical" evidence="14">
    <location>
        <begin position="608"/>
        <end position="633"/>
    </location>
</feature>
<dbReference type="GO" id="GO:0005262">
    <property type="term" value="F:calcium channel activity"/>
    <property type="evidence" value="ECO:0007669"/>
    <property type="project" value="TreeGrafter"/>
</dbReference>
<comment type="caution">
    <text evidence="16">The sequence shown here is derived from an EMBL/GenBank/DDBJ whole genome shotgun (WGS) entry which is preliminary data.</text>
</comment>
<evidence type="ECO:0000256" key="11">
    <source>
        <dbReference type="ARBA" id="ARBA00023303"/>
    </source>
</evidence>
<evidence type="ECO:0000256" key="4">
    <source>
        <dbReference type="ARBA" id="ARBA00022568"/>
    </source>
</evidence>
<proteinExistence type="predicted"/>
<dbReference type="Pfam" id="PF12796">
    <property type="entry name" value="Ank_2"/>
    <property type="match status" value="1"/>
</dbReference>
<dbReference type="Pfam" id="PF00520">
    <property type="entry name" value="Ion_trans"/>
    <property type="match status" value="1"/>
</dbReference>
<keyword evidence="17" id="KW-1185">Reference proteome</keyword>
<keyword evidence="8 14" id="KW-1133">Transmembrane helix</keyword>
<dbReference type="InterPro" id="IPR024862">
    <property type="entry name" value="TRPV"/>
</dbReference>
<evidence type="ECO:0000256" key="5">
    <source>
        <dbReference type="ARBA" id="ARBA00022692"/>
    </source>
</evidence>
<evidence type="ECO:0000256" key="9">
    <source>
        <dbReference type="ARBA" id="ARBA00023065"/>
    </source>
</evidence>
<name>A0AAD5S982_9FUNG</name>
<feature type="region of interest" description="Disordered" evidence="13">
    <location>
        <begin position="1"/>
        <end position="72"/>
    </location>
</feature>
<keyword evidence="11" id="KW-0407">Ion channel</keyword>
<keyword evidence="5 14" id="KW-0812">Transmembrane</keyword>
<dbReference type="PANTHER" id="PTHR10582:SF2">
    <property type="entry name" value="INACTIVE"/>
    <property type="match status" value="1"/>
</dbReference>
<dbReference type="PROSITE" id="PS50088">
    <property type="entry name" value="ANK_REPEAT"/>
    <property type="match status" value="1"/>
</dbReference>
<accession>A0AAD5S982</accession>
<feature type="transmembrane region" description="Helical" evidence="14">
    <location>
        <begin position="783"/>
        <end position="804"/>
    </location>
</feature>
<evidence type="ECO:0000256" key="2">
    <source>
        <dbReference type="ARBA" id="ARBA00022448"/>
    </source>
</evidence>
<feature type="repeat" description="ANK" evidence="12">
    <location>
        <begin position="222"/>
        <end position="254"/>
    </location>
</feature>
<dbReference type="InterPro" id="IPR036770">
    <property type="entry name" value="Ankyrin_rpt-contain_sf"/>
</dbReference>
<dbReference type="AlphaFoldDB" id="A0AAD5S982"/>
<feature type="region of interest" description="Disordered" evidence="13">
    <location>
        <begin position="868"/>
        <end position="939"/>
    </location>
</feature>
<reference evidence="16" key="1">
    <citation type="submission" date="2020-05" db="EMBL/GenBank/DDBJ databases">
        <title>Phylogenomic resolution of chytrid fungi.</title>
        <authorList>
            <person name="Stajich J.E."/>
            <person name="Amses K."/>
            <person name="Simmons R."/>
            <person name="Seto K."/>
            <person name="Myers J."/>
            <person name="Bonds A."/>
            <person name="Quandt C.A."/>
            <person name="Barry K."/>
            <person name="Liu P."/>
            <person name="Grigoriev I."/>
            <person name="Longcore J.E."/>
            <person name="James T.Y."/>
        </authorList>
    </citation>
    <scope>NUCLEOTIDE SEQUENCE</scope>
    <source>
        <strain evidence="16">JEL0318</strain>
    </source>
</reference>
<dbReference type="PANTHER" id="PTHR10582">
    <property type="entry name" value="TRANSIENT RECEPTOR POTENTIAL ION CHANNEL PROTEIN"/>
    <property type="match status" value="1"/>
</dbReference>